<reference evidence="1" key="1">
    <citation type="submission" date="2020-12" db="EMBL/GenBank/DDBJ databases">
        <title>WGS assembly of Carya illinoinensis cv. Pawnee.</title>
        <authorList>
            <person name="Platts A."/>
            <person name="Shu S."/>
            <person name="Wright S."/>
            <person name="Barry K."/>
            <person name="Edger P."/>
            <person name="Pires J.C."/>
            <person name="Schmutz J."/>
        </authorList>
    </citation>
    <scope>NUCLEOTIDE SEQUENCE</scope>
    <source>
        <tissue evidence="1">Leaf</tissue>
    </source>
</reference>
<organism evidence="1 2">
    <name type="scientific">Carya illinoinensis</name>
    <name type="common">Pecan</name>
    <dbReference type="NCBI Taxonomy" id="32201"/>
    <lineage>
        <taxon>Eukaryota</taxon>
        <taxon>Viridiplantae</taxon>
        <taxon>Streptophyta</taxon>
        <taxon>Embryophyta</taxon>
        <taxon>Tracheophyta</taxon>
        <taxon>Spermatophyta</taxon>
        <taxon>Magnoliopsida</taxon>
        <taxon>eudicotyledons</taxon>
        <taxon>Gunneridae</taxon>
        <taxon>Pentapetalae</taxon>
        <taxon>rosids</taxon>
        <taxon>fabids</taxon>
        <taxon>Fagales</taxon>
        <taxon>Juglandaceae</taxon>
        <taxon>Carya</taxon>
    </lineage>
</organism>
<keyword evidence="2" id="KW-1185">Reference proteome</keyword>
<name>A0A8T1RQ72_CARIL</name>
<dbReference type="AlphaFoldDB" id="A0A8T1RQ72"/>
<protein>
    <submittedName>
        <fullName evidence="1">Uncharacterized protein</fullName>
    </submittedName>
</protein>
<accession>A0A8T1RQ72</accession>
<comment type="caution">
    <text evidence="1">The sequence shown here is derived from an EMBL/GenBank/DDBJ whole genome shotgun (WGS) entry which is preliminary data.</text>
</comment>
<proteinExistence type="predicted"/>
<evidence type="ECO:0000313" key="1">
    <source>
        <dbReference type="EMBL" id="KAG6669034.1"/>
    </source>
</evidence>
<gene>
    <name evidence="1" type="ORF">CIPAW_01G215200</name>
</gene>
<evidence type="ECO:0000313" key="2">
    <source>
        <dbReference type="Proteomes" id="UP000811609"/>
    </source>
</evidence>
<dbReference type="Proteomes" id="UP000811609">
    <property type="component" value="Chromosome 1"/>
</dbReference>
<dbReference type="EMBL" id="CM031809">
    <property type="protein sequence ID" value="KAG6669034.1"/>
    <property type="molecule type" value="Genomic_DNA"/>
</dbReference>
<sequence length="115" mass="12885">MLIYKLTESTLYINEQPHAYNQRAHFPITIEGSIGHVQNISLSRFNNLTSSPANLTNVPQCPLRFTRSVDIGSAATTPQFNSILGFPSCNSHFEKIIKQKSKTQELILVRIVLGK</sequence>